<feature type="signal peptide" evidence="2">
    <location>
        <begin position="1"/>
        <end position="22"/>
    </location>
</feature>
<sequence length="58" mass="6096">MIYFTGLSALIALIGLAAAAAAQDPVLSTFGLALFGFGVLFGLFLVKQHFDARDAARH</sequence>
<feature type="transmembrane region" description="Helical" evidence="1">
    <location>
        <begin position="29"/>
        <end position="46"/>
    </location>
</feature>
<feature type="chain" id="PRO_5046443029" evidence="2">
    <location>
        <begin position="23"/>
        <end position="58"/>
    </location>
</feature>
<keyword evidence="4" id="KW-1185">Reference proteome</keyword>
<protein>
    <submittedName>
        <fullName evidence="3">Uncharacterized protein</fullName>
    </submittedName>
</protein>
<comment type="caution">
    <text evidence="3">The sequence shown here is derived from an EMBL/GenBank/DDBJ whole genome shotgun (WGS) entry which is preliminary data.</text>
</comment>
<proteinExistence type="predicted"/>
<keyword evidence="1" id="KW-0472">Membrane</keyword>
<keyword evidence="1" id="KW-1133">Transmembrane helix</keyword>
<dbReference type="RefSeq" id="WP_168027175.1">
    <property type="nucleotide sequence ID" value="NZ_JAAVNE010000002.1"/>
</dbReference>
<keyword evidence="2" id="KW-0732">Signal</keyword>
<organism evidence="3 4">
    <name type="scientific">Falsiroseomonas selenitidurans</name>
    <dbReference type="NCBI Taxonomy" id="2716335"/>
    <lineage>
        <taxon>Bacteria</taxon>
        <taxon>Pseudomonadati</taxon>
        <taxon>Pseudomonadota</taxon>
        <taxon>Alphaproteobacteria</taxon>
        <taxon>Acetobacterales</taxon>
        <taxon>Roseomonadaceae</taxon>
        <taxon>Falsiroseomonas</taxon>
    </lineage>
</organism>
<dbReference type="Proteomes" id="UP000787635">
    <property type="component" value="Unassembled WGS sequence"/>
</dbReference>
<reference evidence="3 4" key="1">
    <citation type="submission" date="2020-03" db="EMBL/GenBank/DDBJ databases">
        <title>Roseomonas selenitidurans sp. nov. isolated from urban soil.</title>
        <authorList>
            <person name="Liu H."/>
        </authorList>
    </citation>
    <scope>NUCLEOTIDE SEQUENCE [LARGE SCALE GENOMIC DNA]</scope>
    <source>
        <strain evidence="3 4">BU-1</strain>
    </source>
</reference>
<evidence type="ECO:0000256" key="1">
    <source>
        <dbReference type="SAM" id="Phobius"/>
    </source>
</evidence>
<keyword evidence="1" id="KW-0812">Transmembrane</keyword>
<evidence type="ECO:0000256" key="2">
    <source>
        <dbReference type="SAM" id="SignalP"/>
    </source>
</evidence>
<evidence type="ECO:0000313" key="3">
    <source>
        <dbReference type="EMBL" id="NKC29541.1"/>
    </source>
</evidence>
<dbReference type="EMBL" id="JAAVNE010000002">
    <property type="protein sequence ID" value="NKC29541.1"/>
    <property type="molecule type" value="Genomic_DNA"/>
</dbReference>
<name>A0ABX1DXC0_9PROT</name>
<accession>A0ABX1DXC0</accession>
<evidence type="ECO:0000313" key="4">
    <source>
        <dbReference type="Proteomes" id="UP000787635"/>
    </source>
</evidence>
<gene>
    <name evidence="3" type="ORF">HEQ75_01605</name>
</gene>